<evidence type="ECO:0000256" key="1">
    <source>
        <dbReference type="ARBA" id="ARBA00008751"/>
    </source>
</evidence>
<dbReference type="Gene3D" id="3.90.380.10">
    <property type="entry name" value="Naphthalene 1,2-dioxygenase Alpha Subunit, Chain A, domain 1"/>
    <property type="match status" value="1"/>
</dbReference>
<dbReference type="InterPro" id="IPR015881">
    <property type="entry name" value="ARHD_Rieske_2Fe_2S"/>
</dbReference>
<evidence type="ECO:0000256" key="4">
    <source>
        <dbReference type="ARBA" id="ARBA00022964"/>
    </source>
</evidence>
<dbReference type="PANTHER" id="PTHR43756:SF1">
    <property type="entry name" value="3-PHENYLPROPIONATE_CINNAMIC ACID DIOXYGENASE SUBUNIT ALPHA"/>
    <property type="match status" value="1"/>
</dbReference>
<dbReference type="KEGG" id="fri:FraEuI1c_2863"/>
<accession>E3J910</accession>
<reference evidence="10 11" key="1">
    <citation type="submission" date="2010-10" db="EMBL/GenBank/DDBJ databases">
        <title>Complete sequence of Frankia sp. EuI1c.</title>
        <authorList>
            <consortium name="US DOE Joint Genome Institute"/>
            <person name="Lucas S."/>
            <person name="Copeland A."/>
            <person name="Lapidus A."/>
            <person name="Cheng J.-F."/>
            <person name="Bruce D."/>
            <person name="Goodwin L."/>
            <person name="Pitluck S."/>
            <person name="Chertkov O."/>
            <person name="Detter J.C."/>
            <person name="Han C."/>
            <person name="Tapia R."/>
            <person name="Land M."/>
            <person name="Hauser L."/>
            <person name="Jeffries C."/>
            <person name="Kyrpides N."/>
            <person name="Ivanova N."/>
            <person name="Mikhailova N."/>
            <person name="Beauchemin N."/>
            <person name="Sen A."/>
            <person name="Sur S.A."/>
            <person name="Gtari M."/>
            <person name="Wall L."/>
            <person name="Tisa L."/>
            <person name="Woyke T."/>
        </authorList>
    </citation>
    <scope>NUCLEOTIDE SEQUENCE [LARGE SCALE GENOMIC DNA]</scope>
    <source>
        <strain evidence="11">DSM 45817 / CECT 9037 / EuI1c</strain>
    </source>
</reference>
<proteinExistence type="inferred from homology"/>
<dbReference type="PRINTS" id="PR00090">
    <property type="entry name" value="RNGDIOXGNASE"/>
</dbReference>
<dbReference type="InterPro" id="IPR001663">
    <property type="entry name" value="Rng_hydr_dOase-A"/>
</dbReference>
<evidence type="ECO:0000313" key="10">
    <source>
        <dbReference type="EMBL" id="ADP80889.1"/>
    </source>
</evidence>
<evidence type="ECO:0000256" key="7">
    <source>
        <dbReference type="ARBA" id="ARBA00023014"/>
    </source>
</evidence>
<feature type="domain" description="Rieske" evidence="9">
    <location>
        <begin position="47"/>
        <end position="157"/>
    </location>
</feature>
<dbReference type="GO" id="GO:0051537">
    <property type="term" value="F:2 iron, 2 sulfur cluster binding"/>
    <property type="evidence" value="ECO:0007669"/>
    <property type="project" value="UniProtKB-KW"/>
</dbReference>
<evidence type="ECO:0000259" key="9">
    <source>
        <dbReference type="PROSITE" id="PS51296"/>
    </source>
</evidence>
<organism evidence="10 11">
    <name type="scientific">Pseudofrankia inefficax (strain DSM 45817 / CECT 9037 / DDB 130130 / EuI1c)</name>
    <name type="common">Frankia inefficax</name>
    <dbReference type="NCBI Taxonomy" id="298654"/>
    <lineage>
        <taxon>Bacteria</taxon>
        <taxon>Bacillati</taxon>
        <taxon>Actinomycetota</taxon>
        <taxon>Actinomycetes</taxon>
        <taxon>Frankiales</taxon>
        <taxon>Frankiaceae</taxon>
        <taxon>Pseudofrankia</taxon>
    </lineage>
</organism>
<dbReference type="PROSITE" id="PS00570">
    <property type="entry name" value="RING_HYDROXYL_ALPHA"/>
    <property type="match status" value="1"/>
</dbReference>
<dbReference type="InterPro" id="IPR015879">
    <property type="entry name" value="Ring_hydroxy_dOase_asu_C_dom"/>
</dbReference>
<evidence type="ECO:0000256" key="3">
    <source>
        <dbReference type="ARBA" id="ARBA00022723"/>
    </source>
</evidence>
<keyword evidence="7" id="KW-0411">Iron-sulfur</keyword>
<keyword evidence="5" id="KW-0560">Oxidoreductase</keyword>
<keyword evidence="2" id="KW-0001">2Fe-2S</keyword>
<sequence length="403" mass="45195">MLSAAESFQAVSNEELAFLGTGPVPTAPYYDREYHELEREAVFRRSWLHVGRVSELTGTDPFLVRRIGVARASVLITRSPDGVLRAFHNVCPHRGNELVAEDAGEARSFSCRYHMWNFGTDGTLRAVPDEKRFYDLDRSACGLRPIAVDTCAGFLFVHLDAAPAQSLQESLGPFGDDLERIGFARFTDFEQYSCDVAANWKTAAHNFQENYHVRWVHRPSSGGRATSRENPFGYNSSFRFHGRHGGGTHWIPPGAALSDVRATAMRAAPPADDAPCRGNFDFFHLFPNLYIEPLGGFNTFTMQFWPLDTERTRLVVRVYRAGDDTSASARFSREYTASSLMDVHVEDVEVIEANQRGLRSGALEHIHFGAQEALCRQLHENVAEMVRTYLTGRSTVPARTDVR</sequence>
<dbReference type="STRING" id="298654.FraEuI1c_2863"/>
<dbReference type="CDD" id="cd03469">
    <property type="entry name" value="Rieske_RO_Alpha_N"/>
    <property type="match status" value="1"/>
</dbReference>
<dbReference type="SUPFAM" id="SSF55961">
    <property type="entry name" value="Bet v1-like"/>
    <property type="match status" value="1"/>
</dbReference>
<dbReference type="GO" id="GO:0051213">
    <property type="term" value="F:dioxygenase activity"/>
    <property type="evidence" value="ECO:0007669"/>
    <property type="project" value="UniProtKB-KW"/>
</dbReference>
<dbReference type="Gene3D" id="2.102.10.10">
    <property type="entry name" value="Rieske [2Fe-2S] iron-sulphur domain"/>
    <property type="match status" value="1"/>
</dbReference>
<evidence type="ECO:0000256" key="2">
    <source>
        <dbReference type="ARBA" id="ARBA00022714"/>
    </source>
</evidence>
<evidence type="ECO:0000256" key="6">
    <source>
        <dbReference type="ARBA" id="ARBA00023004"/>
    </source>
</evidence>
<keyword evidence="6" id="KW-0408">Iron</keyword>
<dbReference type="OrthoDB" id="5243643at2"/>
<dbReference type="HOGENOM" id="CLU_026244_3_2_11"/>
<dbReference type="AlphaFoldDB" id="E3J910"/>
<evidence type="ECO:0000256" key="8">
    <source>
        <dbReference type="ARBA" id="ARBA00023027"/>
    </source>
</evidence>
<dbReference type="InParanoid" id="E3J910"/>
<dbReference type="GO" id="GO:0005506">
    <property type="term" value="F:iron ion binding"/>
    <property type="evidence" value="ECO:0007669"/>
    <property type="project" value="InterPro"/>
</dbReference>
<evidence type="ECO:0000313" key="11">
    <source>
        <dbReference type="Proteomes" id="UP000002484"/>
    </source>
</evidence>
<comment type="similarity">
    <text evidence="1">Belongs to the bacterial ring-hydroxylating dioxygenase alpha subunit family.</text>
</comment>
<dbReference type="SUPFAM" id="SSF50022">
    <property type="entry name" value="ISP domain"/>
    <property type="match status" value="1"/>
</dbReference>
<protein>
    <submittedName>
        <fullName evidence="10">Rieske (2Fe-2S) iron-sulfur domain protein</fullName>
    </submittedName>
</protein>
<dbReference type="PROSITE" id="PS51296">
    <property type="entry name" value="RIESKE"/>
    <property type="match status" value="1"/>
</dbReference>
<dbReference type="eggNOG" id="COG4638">
    <property type="taxonomic scope" value="Bacteria"/>
</dbReference>
<keyword evidence="8" id="KW-0520">NAD</keyword>
<name>E3J910_PSEI1</name>
<dbReference type="EMBL" id="CP002299">
    <property type="protein sequence ID" value="ADP80889.1"/>
    <property type="molecule type" value="Genomic_DNA"/>
</dbReference>
<dbReference type="PANTHER" id="PTHR43756">
    <property type="entry name" value="CHOLINE MONOOXYGENASE, CHLOROPLASTIC"/>
    <property type="match status" value="1"/>
</dbReference>
<keyword evidence="3" id="KW-0479">Metal-binding</keyword>
<dbReference type="InterPro" id="IPR036922">
    <property type="entry name" value="Rieske_2Fe-2S_sf"/>
</dbReference>
<dbReference type="Pfam" id="PF00355">
    <property type="entry name" value="Rieske"/>
    <property type="match status" value="1"/>
</dbReference>
<gene>
    <name evidence="10" type="ordered locus">FraEuI1c_2863</name>
</gene>
<dbReference type="InterPro" id="IPR017941">
    <property type="entry name" value="Rieske_2Fe-2S"/>
</dbReference>
<dbReference type="GO" id="GO:0004497">
    <property type="term" value="F:monooxygenase activity"/>
    <property type="evidence" value="ECO:0007669"/>
    <property type="project" value="UniProtKB-ARBA"/>
</dbReference>
<dbReference type="Pfam" id="PF00848">
    <property type="entry name" value="Ring_hydroxyl_A"/>
    <property type="match status" value="1"/>
</dbReference>
<keyword evidence="11" id="KW-1185">Reference proteome</keyword>
<dbReference type="Proteomes" id="UP000002484">
    <property type="component" value="Chromosome"/>
</dbReference>
<keyword evidence="4" id="KW-0223">Dioxygenase</keyword>
<evidence type="ECO:0000256" key="5">
    <source>
        <dbReference type="ARBA" id="ARBA00023002"/>
    </source>
</evidence>
<dbReference type="GO" id="GO:0016705">
    <property type="term" value="F:oxidoreductase activity, acting on paired donors, with incorporation or reduction of molecular oxygen"/>
    <property type="evidence" value="ECO:0007669"/>
    <property type="project" value="UniProtKB-ARBA"/>
</dbReference>
<dbReference type="CDD" id="cd00680">
    <property type="entry name" value="RHO_alpha_C"/>
    <property type="match status" value="1"/>
</dbReference>